<dbReference type="PANTHER" id="PTHR32309:SF13">
    <property type="entry name" value="FERRIC ENTEROBACTIN TRANSPORT PROTEIN FEPE"/>
    <property type="match status" value="1"/>
</dbReference>
<keyword evidence="1" id="KW-0547">Nucleotide-binding</keyword>
<accession>A0A4Q1VAH4</accession>
<dbReference type="Proteomes" id="UP000290819">
    <property type="component" value="Unassembled WGS sequence"/>
</dbReference>
<dbReference type="EMBL" id="MZXW01000017">
    <property type="protein sequence ID" value="RXT47706.1"/>
    <property type="molecule type" value="Genomic_DNA"/>
</dbReference>
<evidence type="ECO:0000256" key="2">
    <source>
        <dbReference type="ARBA" id="ARBA00022840"/>
    </source>
</evidence>
<dbReference type="PANTHER" id="PTHR32309">
    <property type="entry name" value="TYROSINE-PROTEIN KINASE"/>
    <property type="match status" value="1"/>
</dbReference>
<feature type="compositionally biased region" description="Pro residues" evidence="4">
    <location>
        <begin position="529"/>
        <end position="538"/>
    </location>
</feature>
<keyword evidence="2" id="KW-0067">ATP-binding</keyword>
<keyword evidence="5" id="KW-0472">Membrane</keyword>
<organism evidence="6 7">
    <name type="scientific">Bradyrhizobium betae</name>
    <dbReference type="NCBI Taxonomy" id="244734"/>
    <lineage>
        <taxon>Bacteria</taxon>
        <taxon>Pseudomonadati</taxon>
        <taxon>Pseudomonadota</taxon>
        <taxon>Alphaproteobacteria</taxon>
        <taxon>Hyphomicrobiales</taxon>
        <taxon>Nitrobacteraceae</taxon>
        <taxon>Bradyrhizobium</taxon>
    </lineage>
</organism>
<sequence>MLNITKPTTAISSVTQEYTSAEETLQSLKGLIGRHVTLLVTVVLVCVLLGGVIMLTTPARFTATGLLIIDTKKVQTIQQQAPLGTESPLDTGTVDSQVEILQSETIALTVIKQLRLTELDEFVGPGGGIPGALLGAIRSLLSDGPRSDFELTRKALEKFQKRLSVKRLGLSYVIQIDYQSENPDRAAKIANAVAEAYINDQLESKYQASRRAAIWLQDRLKELRTQASAAERAVVQYKADNNIVDTGGRLLNEQQLAEINSALTIARAQKAEAQARLDRISGILQKDNGDGALITEVGAVADSLHNDVITRLRQQYLDLSNREADWSNRYGPQHLAVKNLRDQMREIRRSIGDELRRIAETYKSDLEIASSKEDSTQKNLDQTVKASNDTSQAQIALRELESNAQSYRALADNFLQLYMVSVQQQSFPITESRLITQATPPLKPSFPNMLIVMPGALVGGIALAFGLAVFRDMSDRAFRTASRVQRELGLDCIAVLPKLSFDGAKSSRGVRGMVARALGKQTADGAVRSPPPQRPAGRPPREDERLAAIDRPLVFRPSPMRYVMEAPFSRFAEGLRAIKLAADLHGSSRTNNVLGITSALPNEGKSSTAASLARVIAHGGTRTLLIDGDLRNPSLTKQLTPGAKAGLVDVISGDVALQDALWTDPETGLDFLPVVIDQWLPHSHEIMLWQSTEKLFAGLRASYDRIIVDLPPMAPIVDVRATNRLVDSYLLIVEWGKTKIDVVQMALNDAPNVTERTIGCVLNKANMKAVSRYDLRHSEYYGNSYYSRYGYVD</sequence>
<dbReference type="GO" id="GO:0004713">
    <property type="term" value="F:protein tyrosine kinase activity"/>
    <property type="evidence" value="ECO:0007669"/>
    <property type="project" value="TreeGrafter"/>
</dbReference>
<dbReference type="AlphaFoldDB" id="A0A4Q1VAH4"/>
<protein>
    <submittedName>
        <fullName evidence="6">Exopolysaccharide biosynthesis protein</fullName>
    </submittedName>
</protein>
<dbReference type="SUPFAM" id="SSF52540">
    <property type="entry name" value="P-loop containing nucleoside triphosphate hydrolases"/>
    <property type="match status" value="1"/>
</dbReference>
<gene>
    <name evidence="6" type="ORF">B5V03_15655</name>
</gene>
<dbReference type="InterPro" id="IPR027417">
    <property type="entry name" value="P-loop_NTPase"/>
</dbReference>
<feature type="coiled-coil region" evidence="3">
    <location>
        <begin position="220"/>
        <end position="276"/>
    </location>
</feature>
<feature type="region of interest" description="Disordered" evidence="4">
    <location>
        <begin position="520"/>
        <end position="544"/>
    </location>
</feature>
<keyword evidence="7" id="KW-1185">Reference proteome</keyword>
<evidence type="ECO:0000256" key="4">
    <source>
        <dbReference type="SAM" id="MobiDB-lite"/>
    </source>
</evidence>
<keyword evidence="3" id="KW-0175">Coiled coil</keyword>
<reference evidence="6 7" key="1">
    <citation type="submission" date="2017-03" db="EMBL/GenBank/DDBJ databases">
        <authorList>
            <person name="Safronova V.I."/>
            <person name="Sazanova A.L."/>
            <person name="Chirak E.R."/>
        </authorList>
    </citation>
    <scope>NUCLEOTIDE SEQUENCE [LARGE SCALE GENOMIC DNA]</scope>
    <source>
        <strain evidence="6 7">Opo-243</strain>
    </source>
</reference>
<dbReference type="GO" id="GO:0005886">
    <property type="term" value="C:plasma membrane"/>
    <property type="evidence" value="ECO:0007669"/>
    <property type="project" value="TreeGrafter"/>
</dbReference>
<evidence type="ECO:0000256" key="3">
    <source>
        <dbReference type="SAM" id="Coils"/>
    </source>
</evidence>
<dbReference type="InterPro" id="IPR050445">
    <property type="entry name" value="Bact_polysacc_biosynth/exp"/>
</dbReference>
<name>A0A4Q1VAH4_9BRAD</name>
<evidence type="ECO:0000313" key="7">
    <source>
        <dbReference type="Proteomes" id="UP000290819"/>
    </source>
</evidence>
<comment type="caution">
    <text evidence="6">The sequence shown here is derived from an EMBL/GenBank/DDBJ whole genome shotgun (WGS) entry which is preliminary data.</text>
</comment>
<dbReference type="OrthoDB" id="230260at2"/>
<keyword evidence="5" id="KW-1133">Transmembrane helix</keyword>
<feature type="transmembrane region" description="Helical" evidence="5">
    <location>
        <begin position="449"/>
        <end position="470"/>
    </location>
</feature>
<dbReference type="CDD" id="cd05387">
    <property type="entry name" value="BY-kinase"/>
    <property type="match status" value="1"/>
</dbReference>
<dbReference type="Gene3D" id="3.40.50.300">
    <property type="entry name" value="P-loop containing nucleotide triphosphate hydrolases"/>
    <property type="match status" value="1"/>
</dbReference>
<evidence type="ECO:0000256" key="1">
    <source>
        <dbReference type="ARBA" id="ARBA00022741"/>
    </source>
</evidence>
<feature type="transmembrane region" description="Helical" evidence="5">
    <location>
        <begin position="36"/>
        <end position="55"/>
    </location>
</feature>
<evidence type="ECO:0000313" key="6">
    <source>
        <dbReference type="EMBL" id="RXT47706.1"/>
    </source>
</evidence>
<evidence type="ECO:0000256" key="5">
    <source>
        <dbReference type="SAM" id="Phobius"/>
    </source>
</evidence>
<keyword evidence="5" id="KW-0812">Transmembrane</keyword>
<dbReference type="InterPro" id="IPR005702">
    <property type="entry name" value="Wzc-like_C"/>
</dbReference>
<proteinExistence type="predicted"/>